<reference evidence="3 4" key="1">
    <citation type="submission" date="2023-01" db="EMBL/GenBank/DDBJ databases">
        <title>Analysis of 21 Apiospora genomes using comparative genomics revels a genus with tremendous synthesis potential of carbohydrate active enzymes and secondary metabolites.</title>
        <authorList>
            <person name="Sorensen T."/>
        </authorList>
    </citation>
    <scope>NUCLEOTIDE SEQUENCE [LARGE SCALE GENOMIC DNA]</scope>
    <source>
        <strain evidence="3 4">CBS 117206</strain>
    </source>
</reference>
<keyword evidence="4" id="KW-1185">Reference proteome</keyword>
<protein>
    <recommendedName>
        <fullName evidence="2">GH16 domain-containing protein</fullName>
    </recommendedName>
</protein>
<dbReference type="SUPFAM" id="SSF49899">
    <property type="entry name" value="Concanavalin A-like lectins/glucanases"/>
    <property type="match status" value="1"/>
</dbReference>
<dbReference type="GO" id="GO:0004553">
    <property type="term" value="F:hydrolase activity, hydrolyzing O-glycosyl compounds"/>
    <property type="evidence" value="ECO:0007669"/>
    <property type="project" value="InterPro"/>
</dbReference>
<dbReference type="CDD" id="cd02181">
    <property type="entry name" value="GH16_fungal_Lam16A_glucanase"/>
    <property type="match status" value="1"/>
</dbReference>
<name>A0AAW0QDC2_9PEZI</name>
<feature type="chain" id="PRO_5043979362" description="GH16 domain-containing protein" evidence="1">
    <location>
        <begin position="23"/>
        <end position="317"/>
    </location>
</feature>
<feature type="signal peptide" evidence="1">
    <location>
        <begin position="1"/>
        <end position="22"/>
    </location>
</feature>
<dbReference type="Proteomes" id="UP001392437">
    <property type="component" value="Unassembled WGS sequence"/>
</dbReference>
<dbReference type="Pfam" id="PF26113">
    <property type="entry name" value="GH16_XgeA"/>
    <property type="match status" value="1"/>
</dbReference>
<keyword evidence="1" id="KW-0732">Signal</keyword>
<evidence type="ECO:0000313" key="3">
    <source>
        <dbReference type="EMBL" id="KAK8101118.1"/>
    </source>
</evidence>
<dbReference type="InterPro" id="IPR013320">
    <property type="entry name" value="ConA-like_dom_sf"/>
</dbReference>
<dbReference type="InterPro" id="IPR000757">
    <property type="entry name" value="Beta-glucanase-like"/>
</dbReference>
<organism evidence="3 4">
    <name type="scientific">Apiospora kogelbergensis</name>
    <dbReference type="NCBI Taxonomy" id="1337665"/>
    <lineage>
        <taxon>Eukaryota</taxon>
        <taxon>Fungi</taxon>
        <taxon>Dikarya</taxon>
        <taxon>Ascomycota</taxon>
        <taxon>Pezizomycotina</taxon>
        <taxon>Sordariomycetes</taxon>
        <taxon>Xylariomycetidae</taxon>
        <taxon>Amphisphaeriales</taxon>
        <taxon>Apiosporaceae</taxon>
        <taxon>Apiospora</taxon>
    </lineage>
</organism>
<evidence type="ECO:0000313" key="4">
    <source>
        <dbReference type="Proteomes" id="UP001392437"/>
    </source>
</evidence>
<dbReference type="PROSITE" id="PS51762">
    <property type="entry name" value="GH16_2"/>
    <property type="match status" value="1"/>
</dbReference>
<dbReference type="GO" id="GO:0009251">
    <property type="term" value="P:glucan catabolic process"/>
    <property type="evidence" value="ECO:0007669"/>
    <property type="project" value="TreeGrafter"/>
</dbReference>
<evidence type="ECO:0000259" key="2">
    <source>
        <dbReference type="PROSITE" id="PS51762"/>
    </source>
</evidence>
<feature type="domain" description="GH16" evidence="2">
    <location>
        <begin position="1"/>
        <end position="262"/>
    </location>
</feature>
<gene>
    <name evidence="3" type="ORF">PG999_011492</name>
</gene>
<proteinExistence type="predicted"/>
<dbReference type="Gene3D" id="2.60.120.200">
    <property type="match status" value="1"/>
</dbReference>
<sequence length="317" mass="34609">MSPSTRITSLAALMLAFSSADALSLKRTYAGSSFFDGFNFKPSTELPNGDPTGGFVNYLPRKEAESRGLAKVQGSQVRIGVDSSTTHSTSDQGRASVRLESHDSFDTGLLIADIAHMPGYACGVWPAFWTFNFDENPYGEIDIIEGAMFQDGNSMTLWTTEQCKFTNIGAKDPKGNCNLNGGGCGGMGPRNSYGTPFNDVGGGVYATYIQSQRLRIWFWPKAQVPADARSNNPNPDSWGAPLSDFQTKNGGCNVGKTFHSQSIIINTDFCGSEVSQEWWNNSPDCVKKAPNCKEYVAKNPKAYTEAYWLINSIKLFQ</sequence>
<dbReference type="PANTHER" id="PTHR10963:SF24">
    <property type="entry name" value="GLYCOSIDASE C21B10.07-RELATED"/>
    <property type="match status" value="1"/>
</dbReference>
<comment type="caution">
    <text evidence="3">The sequence shown here is derived from an EMBL/GenBank/DDBJ whole genome shotgun (WGS) entry which is preliminary data.</text>
</comment>
<dbReference type="PANTHER" id="PTHR10963">
    <property type="entry name" value="GLYCOSYL HYDROLASE-RELATED"/>
    <property type="match status" value="1"/>
</dbReference>
<dbReference type="AlphaFoldDB" id="A0AAW0QDC2"/>
<evidence type="ECO:0000256" key="1">
    <source>
        <dbReference type="SAM" id="SignalP"/>
    </source>
</evidence>
<dbReference type="InterPro" id="IPR050546">
    <property type="entry name" value="Glycosyl_Hydrlase_16"/>
</dbReference>
<accession>A0AAW0QDC2</accession>
<dbReference type="EMBL" id="JAQQWP010000009">
    <property type="protein sequence ID" value="KAK8101118.1"/>
    <property type="molecule type" value="Genomic_DNA"/>
</dbReference>